<dbReference type="Pfam" id="PF00512">
    <property type="entry name" value="HisKA"/>
    <property type="match status" value="1"/>
</dbReference>
<keyword evidence="11" id="KW-1185">Reference proteome</keyword>
<keyword evidence="7" id="KW-0902">Two-component regulatory system</keyword>
<keyword evidence="8" id="KW-1133">Transmembrane helix</keyword>
<organism evidence="10 11">
    <name type="scientific">Clostridium cavendishii DSM 21758</name>
    <dbReference type="NCBI Taxonomy" id="1121302"/>
    <lineage>
        <taxon>Bacteria</taxon>
        <taxon>Bacillati</taxon>
        <taxon>Bacillota</taxon>
        <taxon>Clostridia</taxon>
        <taxon>Eubacteriales</taxon>
        <taxon>Clostridiaceae</taxon>
        <taxon>Clostridium</taxon>
    </lineage>
</organism>
<dbReference type="InterPro" id="IPR050351">
    <property type="entry name" value="BphY/WalK/GraS-like"/>
</dbReference>
<evidence type="ECO:0000256" key="5">
    <source>
        <dbReference type="ARBA" id="ARBA00022679"/>
    </source>
</evidence>
<dbReference type="PANTHER" id="PTHR45453:SF1">
    <property type="entry name" value="PHOSPHATE REGULON SENSOR PROTEIN PHOR"/>
    <property type="match status" value="1"/>
</dbReference>
<dbReference type="GO" id="GO:0000155">
    <property type="term" value="F:phosphorelay sensor kinase activity"/>
    <property type="evidence" value="ECO:0007669"/>
    <property type="project" value="InterPro"/>
</dbReference>
<dbReference type="PANTHER" id="PTHR45453">
    <property type="entry name" value="PHOSPHATE REGULON SENSOR PROTEIN PHOR"/>
    <property type="match status" value="1"/>
</dbReference>
<keyword evidence="4" id="KW-0597">Phosphoprotein</keyword>
<dbReference type="Gene3D" id="3.30.565.10">
    <property type="entry name" value="Histidine kinase-like ATPase, C-terminal domain"/>
    <property type="match status" value="1"/>
</dbReference>
<protein>
    <recommendedName>
        <fullName evidence="3">histidine kinase</fullName>
        <ecNumber evidence="3">2.7.13.3</ecNumber>
    </recommendedName>
</protein>
<dbReference type="InterPro" id="IPR003594">
    <property type="entry name" value="HATPase_dom"/>
</dbReference>
<keyword evidence="8" id="KW-0812">Transmembrane</keyword>
<keyword evidence="5" id="KW-0808">Transferase</keyword>
<name>A0A1M6CAR7_9CLOT</name>
<dbReference type="PROSITE" id="PS50109">
    <property type="entry name" value="HIS_KIN"/>
    <property type="match status" value="1"/>
</dbReference>
<dbReference type="SMART" id="SM00388">
    <property type="entry name" value="HisKA"/>
    <property type="match status" value="1"/>
</dbReference>
<dbReference type="CDD" id="cd00082">
    <property type="entry name" value="HisKA"/>
    <property type="match status" value="1"/>
</dbReference>
<dbReference type="InterPro" id="IPR036890">
    <property type="entry name" value="HATPase_C_sf"/>
</dbReference>
<dbReference type="SMART" id="SM00387">
    <property type="entry name" value="HATPase_c"/>
    <property type="match status" value="1"/>
</dbReference>
<dbReference type="Pfam" id="PF02518">
    <property type="entry name" value="HATPase_c"/>
    <property type="match status" value="1"/>
</dbReference>
<evidence type="ECO:0000256" key="2">
    <source>
        <dbReference type="ARBA" id="ARBA00004370"/>
    </source>
</evidence>
<feature type="transmembrane region" description="Helical" evidence="8">
    <location>
        <begin position="6"/>
        <end position="26"/>
    </location>
</feature>
<evidence type="ECO:0000256" key="3">
    <source>
        <dbReference type="ARBA" id="ARBA00012438"/>
    </source>
</evidence>
<evidence type="ECO:0000256" key="8">
    <source>
        <dbReference type="SAM" id="Phobius"/>
    </source>
</evidence>
<dbReference type="GO" id="GO:0005886">
    <property type="term" value="C:plasma membrane"/>
    <property type="evidence" value="ECO:0007669"/>
    <property type="project" value="TreeGrafter"/>
</dbReference>
<dbReference type="STRING" id="1121302.SAMN02745163_00421"/>
<gene>
    <name evidence="10" type="ORF">SAMN02745163_00421</name>
</gene>
<evidence type="ECO:0000313" key="10">
    <source>
        <dbReference type="EMBL" id="SHI58130.1"/>
    </source>
</evidence>
<dbReference type="InterPro" id="IPR003661">
    <property type="entry name" value="HisK_dim/P_dom"/>
</dbReference>
<sequence length="298" mass="34035">MLIAVVILTIIVIILSIYVTFIQLQLHNINKQLHKRLSENTRQPLSLELFNKEFDDLAININKCLKAEETLRLNSIREEKRFKELIANISHDLRTPLTAIKGYQQLMEKGELTDSQREKLHITQKHSEELGRMIEHFFEYSYLINVEPVVNLERINLTNLVTECLADLVTTLEENNLTVSLKASSSIFILADKEMVTRIVQNLIRNCVQHSTGNIEVSLLTFDKRAIISVRNSVNPNCELEADKLFDRFYTGDKSRNNSTGLGLSIVRLLAEQMDGSVGAEMKAGLLDLQVKLPLYKN</sequence>
<dbReference type="SUPFAM" id="SSF55874">
    <property type="entry name" value="ATPase domain of HSP90 chaperone/DNA topoisomerase II/histidine kinase"/>
    <property type="match status" value="1"/>
</dbReference>
<evidence type="ECO:0000256" key="7">
    <source>
        <dbReference type="ARBA" id="ARBA00023012"/>
    </source>
</evidence>
<dbReference type="RefSeq" id="WP_072984817.1">
    <property type="nucleotide sequence ID" value="NZ_FQZB01000004.1"/>
</dbReference>
<evidence type="ECO:0000256" key="6">
    <source>
        <dbReference type="ARBA" id="ARBA00022777"/>
    </source>
</evidence>
<reference evidence="10 11" key="1">
    <citation type="submission" date="2016-11" db="EMBL/GenBank/DDBJ databases">
        <authorList>
            <person name="Jaros S."/>
            <person name="Januszkiewicz K."/>
            <person name="Wedrychowicz H."/>
        </authorList>
    </citation>
    <scope>NUCLEOTIDE SEQUENCE [LARGE SCALE GENOMIC DNA]</scope>
    <source>
        <strain evidence="10 11">DSM 21758</strain>
    </source>
</reference>
<proteinExistence type="predicted"/>
<keyword evidence="6 10" id="KW-0418">Kinase</keyword>
<dbReference type="GO" id="GO:0004721">
    <property type="term" value="F:phosphoprotein phosphatase activity"/>
    <property type="evidence" value="ECO:0007669"/>
    <property type="project" value="TreeGrafter"/>
</dbReference>
<dbReference type="EC" id="2.7.13.3" evidence="3"/>
<dbReference type="SUPFAM" id="SSF47384">
    <property type="entry name" value="Homodimeric domain of signal transducing histidine kinase"/>
    <property type="match status" value="1"/>
</dbReference>
<dbReference type="Proteomes" id="UP000184310">
    <property type="component" value="Unassembled WGS sequence"/>
</dbReference>
<evidence type="ECO:0000313" key="11">
    <source>
        <dbReference type="Proteomes" id="UP000184310"/>
    </source>
</evidence>
<comment type="subcellular location">
    <subcellularLocation>
        <location evidence="2">Membrane</location>
    </subcellularLocation>
</comment>
<dbReference type="AlphaFoldDB" id="A0A1M6CAR7"/>
<evidence type="ECO:0000256" key="1">
    <source>
        <dbReference type="ARBA" id="ARBA00000085"/>
    </source>
</evidence>
<evidence type="ECO:0000256" key="4">
    <source>
        <dbReference type="ARBA" id="ARBA00022553"/>
    </source>
</evidence>
<keyword evidence="8" id="KW-0472">Membrane</keyword>
<comment type="catalytic activity">
    <reaction evidence="1">
        <text>ATP + protein L-histidine = ADP + protein N-phospho-L-histidine.</text>
        <dbReference type="EC" id="2.7.13.3"/>
    </reaction>
</comment>
<dbReference type="GO" id="GO:0016036">
    <property type="term" value="P:cellular response to phosphate starvation"/>
    <property type="evidence" value="ECO:0007669"/>
    <property type="project" value="TreeGrafter"/>
</dbReference>
<dbReference type="OrthoDB" id="9792991at2"/>
<dbReference type="EMBL" id="FQZB01000004">
    <property type="protein sequence ID" value="SHI58130.1"/>
    <property type="molecule type" value="Genomic_DNA"/>
</dbReference>
<evidence type="ECO:0000259" key="9">
    <source>
        <dbReference type="PROSITE" id="PS50109"/>
    </source>
</evidence>
<dbReference type="InterPro" id="IPR036097">
    <property type="entry name" value="HisK_dim/P_sf"/>
</dbReference>
<dbReference type="Gene3D" id="1.10.287.130">
    <property type="match status" value="1"/>
</dbReference>
<dbReference type="InterPro" id="IPR005467">
    <property type="entry name" value="His_kinase_dom"/>
</dbReference>
<feature type="domain" description="Histidine kinase" evidence="9">
    <location>
        <begin position="88"/>
        <end position="297"/>
    </location>
</feature>
<accession>A0A1M6CAR7</accession>